<dbReference type="InterPro" id="IPR003889">
    <property type="entry name" value="FYrich_C"/>
</dbReference>
<dbReference type="PANTHER" id="PTHR22715">
    <property type="entry name" value="TRANSFORMING GROWTH FACTOR BETA REGULATED GENE 1"/>
    <property type="match status" value="1"/>
</dbReference>
<name>A0A8H7S9M3_9FUNG</name>
<keyword evidence="5" id="KW-1185">Reference proteome</keyword>
<dbReference type="EMBL" id="JAEPRB010000019">
    <property type="protein sequence ID" value="KAG2226229.1"/>
    <property type="molecule type" value="Genomic_DNA"/>
</dbReference>
<dbReference type="InterPro" id="IPR003888">
    <property type="entry name" value="FYrich_N"/>
</dbReference>
<sequence length="288" mass="32952">MTVQHGVDASIQTDDTWQDDRLRKYRRMKRKILEFIAKHKSAQLSVDRANRRVQALQKEKKQLMKDAKTSNGNGDPMDTSQEDEDDDEIEDVPDVEGEEDNEEEDQLMDEDEEMVKVETPPPTKLKRATSSRTRKPVEVPRDEDGNVILPFQISSLKVLELGKVVYDRTSFHSERYIWPVGYCAERTYMSMVDPENQTTYTCKVQDGGETPLFTIRAADAPDDEMSARTPTGAWALVIKQANEVRQRHSANAISGPEYYGFSNPLVIEMIEGLPDVDKCTNYRRRSKA</sequence>
<dbReference type="AlphaFoldDB" id="A0A8H7S9M3"/>
<dbReference type="Pfam" id="PF05964">
    <property type="entry name" value="FYRN"/>
    <property type="match status" value="1"/>
</dbReference>
<gene>
    <name evidence="4" type="ORF">INT45_003374</name>
</gene>
<evidence type="ECO:0008006" key="6">
    <source>
        <dbReference type="Google" id="ProtNLM"/>
    </source>
</evidence>
<dbReference type="GO" id="GO:0005634">
    <property type="term" value="C:nucleus"/>
    <property type="evidence" value="ECO:0007669"/>
    <property type="project" value="UniProtKB-SubCell"/>
</dbReference>
<feature type="compositionally biased region" description="Basic residues" evidence="3">
    <location>
        <begin position="124"/>
        <end position="134"/>
    </location>
</feature>
<dbReference type="OrthoDB" id="285793at2759"/>
<feature type="compositionally biased region" description="Basic and acidic residues" evidence="3">
    <location>
        <begin position="57"/>
        <end position="68"/>
    </location>
</feature>
<reference evidence="4 5" key="1">
    <citation type="submission" date="2020-12" db="EMBL/GenBank/DDBJ databases">
        <title>Metabolic potential, ecology and presence of endohyphal bacteria is reflected in genomic diversity of Mucoromycotina.</title>
        <authorList>
            <person name="Muszewska A."/>
            <person name="Okrasinska A."/>
            <person name="Steczkiewicz K."/>
            <person name="Drgas O."/>
            <person name="Orlowska M."/>
            <person name="Perlinska-Lenart U."/>
            <person name="Aleksandrzak-Piekarczyk T."/>
            <person name="Szatraj K."/>
            <person name="Zielenkiewicz U."/>
            <person name="Pilsyk S."/>
            <person name="Malc E."/>
            <person name="Mieczkowski P."/>
            <person name="Kruszewska J.S."/>
            <person name="Biernat P."/>
            <person name="Pawlowska J."/>
        </authorList>
    </citation>
    <scope>NUCLEOTIDE SEQUENCE [LARGE SCALE GENOMIC DNA]</scope>
    <source>
        <strain evidence="4 5">CBS 142.35</strain>
    </source>
</reference>
<dbReference type="PROSITE" id="PS51543">
    <property type="entry name" value="FYRC"/>
    <property type="match status" value="1"/>
</dbReference>
<evidence type="ECO:0000313" key="5">
    <source>
        <dbReference type="Proteomes" id="UP000646827"/>
    </source>
</evidence>
<proteinExistence type="predicted"/>
<protein>
    <recommendedName>
        <fullName evidence="6">FYR N-terminal domain-containing protein</fullName>
    </recommendedName>
</protein>
<dbReference type="SMART" id="SM00541">
    <property type="entry name" value="FYRN"/>
    <property type="match status" value="1"/>
</dbReference>
<dbReference type="PROSITE" id="PS51542">
    <property type="entry name" value="FYRN"/>
    <property type="match status" value="1"/>
</dbReference>
<dbReference type="PANTHER" id="PTHR22715:SF0">
    <property type="entry name" value="TRANSFORMING GROWTH FACTOR BETA REGULATOR 1"/>
    <property type="match status" value="1"/>
</dbReference>
<comment type="subcellular location">
    <subcellularLocation>
        <location evidence="1">Nucleus</location>
    </subcellularLocation>
</comment>
<feature type="compositionally biased region" description="Acidic residues" evidence="3">
    <location>
        <begin position="80"/>
        <end position="113"/>
    </location>
</feature>
<evidence type="ECO:0000256" key="2">
    <source>
        <dbReference type="ARBA" id="ARBA00023242"/>
    </source>
</evidence>
<keyword evidence="2" id="KW-0539">Nucleus</keyword>
<feature type="region of interest" description="Disordered" evidence="3">
    <location>
        <begin position="41"/>
        <end position="139"/>
    </location>
</feature>
<comment type="caution">
    <text evidence="4">The sequence shown here is derived from an EMBL/GenBank/DDBJ whole genome shotgun (WGS) entry which is preliminary data.</text>
</comment>
<evidence type="ECO:0000256" key="1">
    <source>
        <dbReference type="ARBA" id="ARBA00004123"/>
    </source>
</evidence>
<accession>A0A8H7S9M3</accession>
<dbReference type="Gene3D" id="3.30.160.360">
    <property type="match status" value="1"/>
</dbReference>
<evidence type="ECO:0000313" key="4">
    <source>
        <dbReference type="EMBL" id="KAG2226229.1"/>
    </source>
</evidence>
<dbReference type="InterPro" id="IPR040092">
    <property type="entry name" value="TBRG1"/>
</dbReference>
<evidence type="ECO:0000256" key="3">
    <source>
        <dbReference type="SAM" id="MobiDB-lite"/>
    </source>
</evidence>
<dbReference type="Pfam" id="PF05965">
    <property type="entry name" value="FYRC"/>
    <property type="match status" value="1"/>
</dbReference>
<dbReference type="Proteomes" id="UP000646827">
    <property type="component" value="Unassembled WGS sequence"/>
</dbReference>
<dbReference type="SMART" id="SM00542">
    <property type="entry name" value="FYRC"/>
    <property type="match status" value="1"/>
</dbReference>
<dbReference type="GO" id="GO:0051726">
    <property type="term" value="P:regulation of cell cycle"/>
    <property type="evidence" value="ECO:0007669"/>
    <property type="project" value="TreeGrafter"/>
</dbReference>
<organism evidence="4 5">
    <name type="scientific">Circinella minor</name>
    <dbReference type="NCBI Taxonomy" id="1195481"/>
    <lineage>
        <taxon>Eukaryota</taxon>
        <taxon>Fungi</taxon>
        <taxon>Fungi incertae sedis</taxon>
        <taxon>Mucoromycota</taxon>
        <taxon>Mucoromycotina</taxon>
        <taxon>Mucoromycetes</taxon>
        <taxon>Mucorales</taxon>
        <taxon>Lichtheimiaceae</taxon>
        <taxon>Circinella</taxon>
    </lineage>
</organism>